<evidence type="ECO:0000313" key="3">
    <source>
        <dbReference type="Proteomes" id="UP000054270"/>
    </source>
</evidence>
<evidence type="ECO:0000256" key="1">
    <source>
        <dbReference type="SAM" id="MobiDB-lite"/>
    </source>
</evidence>
<name>A0A0D2LZG5_HYPSF</name>
<gene>
    <name evidence="2" type="ORF">HYPSUDRAFT_296355</name>
</gene>
<proteinExistence type="predicted"/>
<keyword evidence="3" id="KW-1185">Reference proteome</keyword>
<reference evidence="3" key="1">
    <citation type="submission" date="2014-04" db="EMBL/GenBank/DDBJ databases">
        <title>Evolutionary Origins and Diversification of the Mycorrhizal Mutualists.</title>
        <authorList>
            <consortium name="DOE Joint Genome Institute"/>
            <consortium name="Mycorrhizal Genomics Consortium"/>
            <person name="Kohler A."/>
            <person name="Kuo A."/>
            <person name="Nagy L.G."/>
            <person name="Floudas D."/>
            <person name="Copeland A."/>
            <person name="Barry K.W."/>
            <person name="Cichocki N."/>
            <person name="Veneault-Fourrey C."/>
            <person name="LaButti K."/>
            <person name="Lindquist E.A."/>
            <person name="Lipzen A."/>
            <person name="Lundell T."/>
            <person name="Morin E."/>
            <person name="Murat C."/>
            <person name="Riley R."/>
            <person name="Ohm R."/>
            <person name="Sun H."/>
            <person name="Tunlid A."/>
            <person name="Henrissat B."/>
            <person name="Grigoriev I.V."/>
            <person name="Hibbett D.S."/>
            <person name="Martin F."/>
        </authorList>
    </citation>
    <scope>NUCLEOTIDE SEQUENCE [LARGE SCALE GENOMIC DNA]</scope>
    <source>
        <strain evidence="3">FD-334 SS-4</strain>
    </source>
</reference>
<dbReference type="Proteomes" id="UP000054270">
    <property type="component" value="Unassembled WGS sequence"/>
</dbReference>
<organism evidence="2 3">
    <name type="scientific">Hypholoma sublateritium (strain FD-334 SS-4)</name>
    <dbReference type="NCBI Taxonomy" id="945553"/>
    <lineage>
        <taxon>Eukaryota</taxon>
        <taxon>Fungi</taxon>
        <taxon>Dikarya</taxon>
        <taxon>Basidiomycota</taxon>
        <taxon>Agaricomycotina</taxon>
        <taxon>Agaricomycetes</taxon>
        <taxon>Agaricomycetidae</taxon>
        <taxon>Agaricales</taxon>
        <taxon>Agaricineae</taxon>
        <taxon>Strophariaceae</taxon>
        <taxon>Hypholoma</taxon>
    </lineage>
</organism>
<accession>A0A0D2LZG5</accession>
<sequence length="95" mass="10447">MGAFPSRARLGRRPCAAGVGHARVGDSLRRRLGGHTQDTRSAHEHGFTHNTHIAPCNSCRFPSCIPPHAPPPGRHYLLGKCAQRRPRSSSTPWTY</sequence>
<dbReference type="EMBL" id="KN817624">
    <property type="protein sequence ID" value="KJA16278.1"/>
    <property type="molecule type" value="Genomic_DNA"/>
</dbReference>
<evidence type="ECO:0000313" key="2">
    <source>
        <dbReference type="EMBL" id="KJA16278.1"/>
    </source>
</evidence>
<protein>
    <submittedName>
        <fullName evidence="2">Uncharacterized protein</fullName>
    </submittedName>
</protein>
<feature type="region of interest" description="Disordered" evidence="1">
    <location>
        <begin position="76"/>
        <end position="95"/>
    </location>
</feature>
<dbReference type="AlphaFoldDB" id="A0A0D2LZG5"/>